<dbReference type="AlphaFoldDB" id="A0AAW7ISL4"/>
<organism evidence="2 3">
    <name type="scientific">Peribacillus simplex</name>
    <dbReference type="NCBI Taxonomy" id="1478"/>
    <lineage>
        <taxon>Bacteria</taxon>
        <taxon>Bacillati</taxon>
        <taxon>Bacillota</taxon>
        <taxon>Bacilli</taxon>
        <taxon>Bacillales</taxon>
        <taxon>Bacillaceae</taxon>
        <taxon>Peribacillus</taxon>
    </lineage>
</organism>
<comment type="caution">
    <text evidence="2">The sequence shown here is derived from an EMBL/GenBank/DDBJ whole genome shotgun (WGS) entry which is preliminary data.</text>
</comment>
<gene>
    <name evidence="2" type="ORF">QUF89_19805</name>
</gene>
<evidence type="ECO:0000313" key="2">
    <source>
        <dbReference type="EMBL" id="MDM5454371.1"/>
    </source>
</evidence>
<proteinExistence type="predicted"/>
<dbReference type="Proteomes" id="UP001234602">
    <property type="component" value="Unassembled WGS sequence"/>
</dbReference>
<dbReference type="EMBL" id="JAUCEY010000008">
    <property type="protein sequence ID" value="MDM5454371.1"/>
    <property type="molecule type" value="Genomic_DNA"/>
</dbReference>
<reference evidence="2" key="1">
    <citation type="submission" date="2023-06" db="EMBL/GenBank/DDBJ databases">
        <title>Comparative genomics of Bacillaceae isolates and their secondary metabolite potential.</title>
        <authorList>
            <person name="Song L."/>
            <person name="Nielsen L.J."/>
            <person name="Mohite O."/>
            <person name="Xu X."/>
            <person name="Weber T."/>
            <person name="Kovacs A.T."/>
        </authorList>
    </citation>
    <scope>NUCLEOTIDE SEQUENCE</scope>
    <source>
        <strain evidence="2">D8_B_37</strain>
    </source>
</reference>
<protein>
    <recommendedName>
        <fullName evidence="4">Transposase</fullName>
    </recommendedName>
</protein>
<name>A0AAW7ISL4_9BACI</name>
<accession>A0AAW7ISL4</accession>
<dbReference type="RefSeq" id="WP_289320679.1">
    <property type="nucleotide sequence ID" value="NZ_JAUCEY010000008.1"/>
</dbReference>
<evidence type="ECO:0000313" key="3">
    <source>
        <dbReference type="Proteomes" id="UP001234602"/>
    </source>
</evidence>
<sequence length="67" mass="7914">MEEGFLNAAEKERRPSSKPQSAENQLRKAEARIKFLETENDFLKKLEELERRAFKKKSFSLQLRSSI</sequence>
<evidence type="ECO:0008006" key="4">
    <source>
        <dbReference type="Google" id="ProtNLM"/>
    </source>
</evidence>
<evidence type="ECO:0000256" key="1">
    <source>
        <dbReference type="SAM" id="MobiDB-lite"/>
    </source>
</evidence>
<feature type="region of interest" description="Disordered" evidence="1">
    <location>
        <begin position="1"/>
        <end position="26"/>
    </location>
</feature>